<feature type="non-terminal residue" evidence="1">
    <location>
        <position position="49"/>
    </location>
</feature>
<protein>
    <submittedName>
        <fullName evidence="1">Uncharacterized protein</fullName>
    </submittedName>
</protein>
<accession>X1NE52</accession>
<comment type="caution">
    <text evidence="1">The sequence shown here is derived from an EMBL/GenBank/DDBJ whole genome shotgun (WGS) entry which is preliminary data.</text>
</comment>
<sequence length="49" mass="5587">MGKCKGINSANIVIVKDDYAYISYTELISDDNEDYTVCGFYIVDIKEKE</sequence>
<dbReference type="AlphaFoldDB" id="X1NE52"/>
<proteinExistence type="predicted"/>
<organism evidence="1">
    <name type="scientific">marine sediment metagenome</name>
    <dbReference type="NCBI Taxonomy" id="412755"/>
    <lineage>
        <taxon>unclassified sequences</taxon>
        <taxon>metagenomes</taxon>
        <taxon>ecological metagenomes</taxon>
    </lineage>
</organism>
<gene>
    <name evidence="1" type="ORF">S06H3_38072</name>
</gene>
<dbReference type="EMBL" id="BARV01023178">
    <property type="protein sequence ID" value="GAI28461.1"/>
    <property type="molecule type" value="Genomic_DNA"/>
</dbReference>
<evidence type="ECO:0000313" key="1">
    <source>
        <dbReference type="EMBL" id="GAI28461.1"/>
    </source>
</evidence>
<name>X1NE52_9ZZZZ</name>
<reference evidence="1" key="1">
    <citation type="journal article" date="2014" name="Front. Microbiol.">
        <title>High frequency of phylogenetically diverse reductive dehalogenase-homologous genes in deep subseafloor sedimentary metagenomes.</title>
        <authorList>
            <person name="Kawai M."/>
            <person name="Futagami T."/>
            <person name="Toyoda A."/>
            <person name="Takaki Y."/>
            <person name="Nishi S."/>
            <person name="Hori S."/>
            <person name="Arai W."/>
            <person name="Tsubouchi T."/>
            <person name="Morono Y."/>
            <person name="Uchiyama I."/>
            <person name="Ito T."/>
            <person name="Fujiyama A."/>
            <person name="Inagaki F."/>
            <person name="Takami H."/>
        </authorList>
    </citation>
    <scope>NUCLEOTIDE SEQUENCE</scope>
    <source>
        <strain evidence="1">Expedition CK06-06</strain>
    </source>
</reference>